<evidence type="ECO:0000259" key="2">
    <source>
        <dbReference type="PROSITE" id="PS51471"/>
    </source>
</evidence>
<dbReference type="InterPro" id="IPR005123">
    <property type="entry name" value="Oxoglu/Fe-dep_dioxygenase_dom"/>
</dbReference>
<name>A0A813JXP3_POLGL</name>
<dbReference type="GO" id="GO:0008198">
    <property type="term" value="F:ferrous iron binding"/>
    <property type="evidence" value="ECO:0007669"/>
    <property type="project" value="TreeGrafter"/>
</dbReference>
<dbReference type="GO" id="GO:0031418">
    <property type="term" value="F:L-ascorbic acid binding"/>
    <property type="evidence" value="ECO:0007669"/>
    <property type="project" value="UniProtKB-KW"/>
</dbReference>
<proteinExistence type="predicted"/>
<dbReference type="AlphaFoldDB" id="A0A813JXP3"/>
<dbReference type="Proteomes" id="UP000626109">
    <property type="component" value="Unassembled WGS sequence"/>
</dbReference>
<feature type="non-terminal residue" evidence="3">
    <location>
        <position position="1"/>
    </location>
</feature>
<dbReference type="EMBL" id="CAJNNW010026757">
    <property type="protein sequence ID" value="CAE8687534.1"/>
    <property type="molecule type" value="Genomic_DNA"/>
</dbReference>
<dbReference type="PANTHER" id="PTHR12907:SF26">
    <property type="entry name" value="HIF PROLYL HYDROXYLASE, ISOFORM C"/>
    <property type="match status" value="1"/>
</dbReference>
<evidence type="ECO:0000256" key="1">
    <source>
        <dbReference type="ARBA" id="ARBA00022896"/>
    </source>
</evidence>
<feature type="domain" description="Fe2OG dioxygenase" evidence="2">
    <location>
        <begin position="1"/>
        <end position="104"/>
    </location>
</feature>
<dbReference type="InterPro" id="IPR044862">
    <property type="entry name" value="Pro_4_hyd_alph_FE2OG_OXY"/>
</dbReference>
<gene>
    <name evidence="3" type="ORF">PGLA2088_LOCUS25504</name>
</gene>
<dbReference type="GO" id="GO:0071456">
    <property type="term" value="P:cellular response to hypoxia"/>
    <property type="evidence" value="ECO:0007669"/>
    <property type="project" value="TreeGrafter"/>
</dbReference>
<dbReference type="InterPro" id="IPR051559">
    <property type="entry name" value="HIF_prolyl_hydroxylases"/>
</dbReference>
<organism evidence="3 4">
    <name type="scientific">Polarella glacialis</name>
    <name type="common">Dinoflagellate</name>
    <dbReference type="NCBI Taxonomy" id="89957"/>
    <lineage>
        <taxon>Eukaryota</taxon>
        <taxon>Sar</taxon>
        <taxon>Alveolata</taxon>
        <taxon>Dinophyceae</taxon>
        <taxon>Suessiales</taxon>
        <taxon>Suessiaceae</taxon>
        <taxon>Polarella</taxon>
    </lineage>
</organism>
<comment type="caution">
    <text evidence="3">The sequence shown here is derived from an EMBL/GenBank/DDBJ whole genome shotgun (WGS) entry which is preliminary data.</text>
</comment>
<dbReference type="PROSITE" id="PS51471">
    <property type="entry name" value="FE2OG_OXY"/>
    <property type="match status" value="1"/>
</dbReference>
<keyword evidence="1" id="KW-0847">Vitamin C</keyword>
<evidence type="ECO:0000313" key="4">
    <source>
        <dbReference type="Proteomes" id="UP000626109"/>
    </source>
</evidence>
<dbReference type="GO" id="GO:0031543">
    <property type="term" value="F:peptidyl-proline dioxygenase activity"/>
    <property type="evidence" value="ECO:0007669"/>
    <property type="project" value="TreeGrafter"/>
</dbReference>
<reference evidence="3" key="1">
    <citation type="submission" date="2021-02" db="EMBL/GenBank/DDBJ databases">
        <authorList>
            <person name="Dougan E. K."/>
            <person name="Rhodes N."/>
            <person name="Thang M."/>
            <person name="Chan C."/>
        </authorList>
    </citation>
    <scope>NUCLEOTIDE SEQUENCE</scope>
</reference>
<sequence>MLACYPGASRARYHPHIDNDRSYIHRVLTAILYLNEDWQAQDGGQLRIFNEASLPLPQPNELGAKFDVEPLGNRLLLFWATEEVPHEVLATCRDRYACTVWLVDGQLSAADPNGALRICSASLQPVAPLSRDEALFRAAADPEHLAKLRDLANAAC</sequence>
<dbReference type="Pfam" id="PF13640">
    <property type="entry name" value="2OG-FeII_Oxy_3"/>
    <property type="match status" value="1"/>
</dbReference>
<accession>A0A813JXP3</accession>
<dbReference type="PANTHER" id="PTHR12907">
    <property type="entry name" value="EGL NINE HOMOLOG-RELATED"/>
    <property type="match status" value="1"/>
</dbReference>
<dbReference type="Gene3D" id="2.60.120.620">
    <property type="entry name" value="q2cbj1_9rhob like domain"/>
    <property type="match status" value="1"/>
</dbReference>
<evidence type="ECO:0000313" key="3">
    <source>
        <dbReference type="EMBL" id="CAE8687534.1"/>
    </source>
</evidence>
<protein>
    <recommendedName>
        <fullName evidence="2">Fe2OG dioxygenase domain-containing protein</fullName>
    </recommendedName>
</protein>